<proteinExistence type="predicted"/>
<dbReference type="InterPro" id="IPR053134">
    <property type="entry name" value="RNA-dir_DNA_polymerase"/>
</dbReference>
<dbReference type="Gene3D" id="3.30.70.270">
    <property type="match status" value="1"/>
</dbReference>
<dbReference type="PANTHER" id="PTHR24559:SF444">
    <property type="entry name" value="REVERSE TRANSCRIPTASE DOMAIN-CONTAINING PROTEIN"/>
    <property type="match status" value="1"/>
</dbReference>
<dbReference type="InterPro" id="IPR043128">
    <property type="entry name" value="Rev_trsase/Diguanyl_cyclase"/>
</dbReference>
<name>Q10IU5_ORYSJ</name>
<dbReference type="Gene3D" id="3.10.10.10">
    <property type="entry name" value="HIV Type 1 Reverse Transcriptase, subunit A, domain 1"/>
    <property type="match status" value="1"/>
</dbReference>
<dbReference type="Pfam" id="PF00078">
    <property type="entry name" value="RVT_1"/>
    <property type="match status" value="1"/>
</dbReference>
<accession>Q10IU5</accession>
<dbReference type="InterPro" id="IPR000477">
    <property type="entry name" value="RT_dom"/>
</dbReference>
<reference evidence="2" key="2">
    <citation type="submission" date="2006-06" db="EMBL/GenBank/DDBJ databases">
        <authorList>
            <person name="Buell R."/>
            <person name="Wing R.A."/>
            <person name="McCombie W.A."/>
            <person name="Ouyang S."/>
        </authorList>
    </citation>
    <scope>NUCLEOTIDE SEQUENCE</scope>
</reference>
<organism evidence="2">
    <name type="scientific">Oryza sativa subsp. japonica</name>
    <name type="common">Rice</name>
    <dbReference type="NCBI Taxonomy" id="39947"/>
    <lineage>
        <taxon>Eukaryota</taxon>
        <taxon>Viridiplantae</taxon>
        <taxon>Streptophyta</taxon>
        <taxon>Embryophyta</taxon>
        <taxon>Tracheophyta</taxon>
        <taxon>Spermatophyta</taxon>
        <taxon>Magnoliopsida</taxon>
        <taxon>Liliopsida</taxon>
        <taxon>Poales</taxon>
        <taxon>Poaceae</taxon>
        <taxon>BOP clade</taxon>
        <taxon>Oryzoideae</taxon>
        <taxon>Oryzeae</taxon>
        <taxon>Oryzinae</taxon>
        <taxon>Oryza</taxon>
        <taxon>Oryza sativa</taxon>
    </lineage>
</organism>
<dbReference type="AlphaFoldDB" id="Q10IU5"/>
<dbReference type="SUPFAM" id="SSF56672">
    <property type="entry name" value="DNA/RNA polymerases"/>
    <property type="match status" value="1"/>
</dbReference>
<dbReference type="CDD" id="cd01647">
    <property type="entry name" value="RT_LTR"/>
    <property type="match status" value="1"/>
</dbReference>
<evidence type="ECO:0000259" key="1">
    <source>
        <dbReference type="Pfam" id="PF00078"/>
    </source>
</evidence>
<protein>
    <submittedName>
        <fullName evidence="2">Retrotransposon protein, putative, Ty3-gypsy subclass</fullName>
    </submittedName>
</protein>
<reference evidence="2" key="1">
    <citation type="journal article" date="2005" name="Genome Res.">
        <title>Sequence, annotation, and analysis of synteny between rice chromosome 3 and diverged grass species.</title>
        <authorList>
            <consortium name="Rice Chromosome 3 Sequencing Consortium"/>
            <person name="Buell C.R."/>
            <person name="Yuan Q."/>
            <person name="Ouyang S."/>
            <person name="Liu J."/>
            <person name="Zhu W."/>
            <person name="Wang A."/>
            <person name="Maiti R."/>
            <person name="Haas B."/>
            <person name="Wortman J."/>
            <person name="Pertea M."/>
            <person name="Jones K.M."/>
            <person name="Kim M."/>
            <person name="Overton L."/>
            <person name="Tsitrin T."/>
            <person name="Fadrosh D."/>
            <person name="Bera J."/>
            <person name="Weaver B."/>
            <person name="Jin S."/>
            <person name="Johri S."/>
            <person name="Reardon M."/>
            <person name="Webb K."/>
            <person name="Hill J."/>
            <person name="Moffat K."/>
            <person name="Tallon L."/>
            <person name="Van Aken S."/>
            <person name="Lewis M."/>
            <person name="Utterback T."/>
            <person name="Feldblyum T."/>
            <person name="Zismann V."/>
            <person name="Iobst S."/>
            <person name="Hsiao J."/>
            <person name="de Vazeille A.R."/>
            <person name="Salzberg S.L."/>
            <person name="White O."/>
            <person name="Fraser C."/>
            <person name="Yu Y."/>
            <person name="Kim H."/>
            <person name="Rambo T."/>
            <person name="Currie J."/>
            <person name="Collura K."/>
            <person name="Kernodle-Thompson S."/>
            <person name="Wei F."/>
            <person name="Kudrna K."/>
            <person name="Ammiraju J.S."/>
            <person name="Luo M."/>
            <person name="Goicoechea J.L."/>
            <person name="Wing R.A."/>
            <person name="Henry D."/>
            <person name="Oates R."/>
            <person name="Palmer M."/>
            <person name="Pries G."/>
            <person name="Saski C."/>
            <person name="Simmons J."/>
            <person name="Soderlund C."/>
            <person name="Nelson W."/>
            <person name="de la Bastide M."/>
            <person name="Spiegel L."/>
            <person name="Nascimento L."/>
            <person name="Huang E."/>
            <person name="Preston R."/>
            <person name="Zutavern T."/>
            <person name="Palmer L."/>
            <person name="O'Shaughnessy A."/>
            <person name="Dike S."/>
            <person name="McCombie W.R."/>
            <person name="Minx P."/>
            <person name="Cordum H."/>
            <person name="Wilson R."/>
            <person name="Jin W."/>
            <person name="Lee H.R."/>
            <person name="Jiang J."/>
            <person name="Jackson S."/>
        </authorList>
    </citation>
    <scope>NUCLEOTIDE SEQUENCE [LARGE SCALE GENOMIC DNA]</scope>
</reference>
<dbReference type="PANTHER" id="PTHR24559">
    <property type="entry name" value="TRANSPOSON TY3-I GAG-POL POLYPROTEIN"/>
    <property type="match status" value="1"/>
</dbReference>
<dbReference type="InterPro" id="IPR043502">
    <property type="entry name" value="DNA/RNA_pol_sf"/>
</dbReference>
<gene>
    <name evidence="2" type="ordered locus">LOC_Os03g33042</name>
</gene>
<feature type="domain" description="Reverse transcriptase" evidence="1">
    <location>
        <begin position="243"/>
        <end position="343"/>
    </location>
</feature>
<dbReference type="EMBL" id="DP000009">
    <property type="protein sequence ID" value="ABF96894.1"/>
    <property type="molecule type" value="Genomic_DNA"/>
</dbReference>
<sequence>MKLRRIPMPITRRVIKTMALTKNSCVPDYLIQGNGTVYTIDSCYKNGGPQILFDIVDIPYNYNAIFGRGSLTKFEAASHHNYLKLKMPGPVGVIVVKGSQPSAVTVTRFGREVHTVEVEEQEKTKPVPKPTPHGNVVQRQLDSSDLAKVISLGSDLSEQEVEGILAVLKKNIDIFAWGPDDVGGVSPDLIMHRLAVKPEAKPKLRKMSSDRQEAAKAEVNKLLKAGVIQEIDHPDWLANPVLVRKSNAKWRICVDFTDLNKVCAKDDFPLPRIDQLVDSTDGCEFMSFLDAYSGYHHIHMNPTDIPKTAFITPFDTFCHLRMPFGLRNAGATFARLVQKVLGLQLGQNVEA</sequence>
<evidence type="ECO:0000313" key="2">
    <source>
        <dbReference type="EMBL" id="ABF96894.1"/>
    </source>
</evidence>